<evidence type="ECO:0000256" key="6">
    <source>
        <dbReference type="SAM" id="Phobius"/>
    </source>
</evidence>
<keyword evidence="5 6" id="KW-0472">Membrane</keyword>
<evidence type="ECO:0000313" key="7">
    <source>
        <dbReference type="EMBL" id="KAF6438278.1"/>
    </source>
</evidence>
<dbReference type="AlphaFoldDB" id="A0A7J8ERX2"/>
<proteinExistence type="inferred from homology"/>
<dbReference type="Pfam" id="PF04103">
    <property type="entry name" value="CD20"/>
    <property type="match status" value="1"/>
</dbReference>
<dbReference type="PANTHER" id="PTHR23320">
    <property type="entry name" value="MEMBRANE-SPANNING 4-DOMAINS SUBFAMILY A MS4A -RELATED"/>
    <property type="match status" value="1"/>
</dbReference>
<dbReference type="GO" id="GO:0005886">
    <property type="term" value="C:plasma membrane"/>
    <property type="evidence" value="ECO:0007669"/>
    <property type="project" value="TreeGrafter"/>
</dbReference>
<protein>
    <submittedName>
        <fullName evidence="7">Membrane spanning 4-domains A13</fullName>
    </submittedName>
</protein>
<dbReference type="EMBL" id="JACASF010000013">
    <property type="protein sequence ID" value="KAF6438278.1"/>
    <property type="molecule type" value="Genomic_DNA"/>
</dbReference>
<accession>A0A7J8ERX2</accession>
<keyword evidence="3 6" id="KW-0812">Transmembrane</keyword>
<evidence type="ECO:0000256" key="1">
    <source>
        <dbReference type="ARBA" id="ARBA00004141"/>
    </source>
</evidence>
<dbReference type="InterPro" id="IPR030417">
    <property type="entry name" value="MS4A"/>
</dbReference>
<evidence type="ECO:0000256" key="4">
    <source>
        <dbReference type="ARBA" id="ARBA00022989"/>
    </source>
</evidence>
<feature type="transmembrane region" description="Helical" evidence="6">
    <location>
        <begin position="55"/>
        <end position="77"/>
    </location>
</feature>
<feature type="transmembrane region" description="Helical" evidence="6">
    <location>
        <begin position="12"/>
        <end position="35"/>
    </location>
</feature>
<dbReference type="Proteomes" id="UP000550707">
    <property type="component" value="Unassembled WGS sequence"/>
</dbReference>
<keyword evidence="4 6" id="KW-1133">Transmembrane helix</keyword>
<gene>
    <name evidence="7" type="ORF">HJG59_012516</name>
</gene>
<evidence type="ECO:0000256" key="5">
    <source>
        <dbReference type="ARBA" id="ARBA00023136"/>
    </source>
</evidence>
<comment type="similarity">
    <text evidence="2">Belongs to the MS4A family.</text>
</comment>
<dbReference type="PANTHER" id="PTHR23320:SF42">
    <property type="entry name" value="MEMBRANE-SPANNING 4-DOMAINS SUBFAMILY A MEMBER 13"/>
    <property type="match status" value="1"/>
</dbReference>
<dbReference type="FunCoup" id="A0A7J8ERX2">
    <property type="interactions" value="13"/>
</dbReference>
<comment type="caution">
    <text evidence="7">The sequence shown here is derived from an EMBL/GenBank/DDBJ whole genome shotgun (WGS) entry which is preliminary data.</text>
</comment>
<dbReference type="InParanoid" id="A0A7J8ERX2"/>
<evidence type="ECO:0000256" key="2">
    <source>
        <dbReference type="ARBA" id="ARBA00009565"/>
    </source>
</evidence>
<comment type="subcellular location">
    <subcellularLocation>
        <location evidence="1">Membrane</location>
        <topology evidence="1">Multi-pass membrane protein</topology>
    </subcellularLocation>
</comment>
<dbReference type="InterPro" id="IPR007237">
    <property type="entry name" value="CD20-like"/>
</dbReference>
<evidence type="ECO:0000256" key="3">
    <source>
        <dbReference type="ARBA" id="ARBA00022692"/>
    </source>
</evidence>
<dbReference type="GO" id="GO:0007166">
    <property type="term" value="P:cell surface receptor signaling pathway"/>
    <property type="evidence" value="ECO:0007669"/>
    <property type="project" value="TreeGrafter"/>
</dbReference>
<reference evidence="7 8" key="1">
    <citation type="journal article" date="2020" name="Nature">
        <title>Six reference-quality genomes reveal evolution of bat adaptations.</title>
        <authorList>
            <person name="Jebb D."/>
            <person name="Huang Z."/>
            <person name="Pippel M."/>
            <person name="Hughes G.M."/>
            <person name="Lavrichenko K."/>
            <person name="Devanna P."/>
            <person name="Winkler S."/>
            <person name="Jermiin L.S."/>
            <person name="Skirmuntt E.C."/>
            <person name="Katzourakis A."/>
            <person name="Burkitt-Gray L."/>
            <person name="Ray D.A."/>
            <person name="Sullivan K.A.M."/>
            <person name="Roscito J.G."/>
            <person name="Kirilenko B.M."/>
            <person name="Davalos L.M."/>
            <person name="Corthals A.P."/>
            <person name="Power M.L."/>
            <person name="Jones G."/>
            <person name="Ransome R.D."/>
            <person name="Dechmann D.K.N."/>
            <person name="Locatelli A.G."/>
            <person name="Puechmaille S.J."/>
            <person name="Fedrigo O."/>
            <person name="Jarvis E.D."/>
            <person name="Hiller M."/>
            <person name="Vernes S.C."/>
            <person name="Myers E.W."/>
            <person name="Teeling E.C."/>
        </authorList>
    </citation>
    <scope>NUCLEOTIDE SEQUENCE [LARGE SCALE GENOMIC DNA]</scope>
    <source>
        <strain evidence="7">MMolMol1</strain>
        <tissue evidence="7">Muscle</tissue>
    </source>
</reference>
<sequence>MAPRAWSKLSTADALVLGAIQILMGIFHVFMWYLLLTLYIGQTPGVFGIYSPITYQAGCSLWGVVFILSGALIITVARIPYPCLITGAIILNILSILLTMIAVILTVAELFTFHSLSYRNYGQAKLGREVSRVLLLSYPLEFVVAVSYSILTCSDLGRDSEDNFTTVTDEAERGF</sequence>
<feature type="transmembrane region" description="Helical" evidence="6">
    <location>
        <begin position="89"/>
        <end position="113"/>
    </location>
</feature>
<keyword evidence="8" id="KW-1185">Reference proteome</keyword>
<evidence type="ECO:0000313" key="8">
    <source>
        <dbReference type="Proteomes" id="UP000550707"/>
    </source>
</evidence>
<organism evidence="7 8">
    <name type="scientific">Molossus molossus</name>
    <name type="common">Pallas' mastiff bat</name>
    <name type="synonym">Vespertilio molossus</name>
    <dbReference type="NCBI Taxonomy" id="27622"/>
    <lineage>
        <taxon>Eukaryota</taxon>
        <taxon>Metazoa</taxon>
        <taxon>Chordata</taxon>
        <taxon>Craniata</taxon>
        <taxon>Vertebrata</taxon>
        <taxon>Euteleostomi</taxon>
        <taxon>Mammalia</taxon>
        <taxon>Eutheria</taxon>
        <taxon>Laurasiatheria</taxon>
        <taxon>Chiroptera</taxon>
        <taxon>Yangochiroptera</taxon>
        <taxon>Molossidae</taxon>
        <taxon>Molossus</taxon>
    </lineage>
</organism>
<name>A0A7J8ERX2_MOLMO</name>